<proteinExistence type="predicted"/>
<dbReference type="Proteomes" id="UP000887159">
    <property type="component" value="Unassembled WGS sequence"/>
</dbReference>
<comment type="caution">
    <text evidence="1">The sequence shown here is derived from an EMBL/GenBank/DDBJ whole genome shotgun (WGS) entry which is preliminary data.</text>
</comment>
<dbReference type="AlphaFoldDB" id="A0A8X6VY77"/>
<keyword evidence="2" id="KW-1185">Reference proteome</keyword>
<organism evidence="1 2">
    <name type="scientific">Trichonephila clavipes</name>
    <name type="common">Golden silk orbweaver</name>
    <name type="synonym">Nephila clavipes</name>
    <dbReference type="NCBI Taxonomy" id="2585209"/>
    <lineage>
        <taxon>Eukaryota</taxon>
        <taxon>Metazoa</taxon>
        <taxon>Ecdysozoa</taxon>
        <taxon>Arthropoda</taxon>
        <taxon>Chelicerata</taxon>
        <taxon>Arachnida</taxon>
        <taxon>Araneae</taxon>
        <taxon>Araneomorphae</taxon>
        <taxon>Entelegynae</taxon>
        <taxon>Araneoidea</taxon>
        <taxon>Nephilidae</taxon>
        <taxon>Trichonephila</taxon>
    </lineage>
</organism>
<reference evidence="1" key="1">
    <citation type="submission" date="2020-08" db="EMBL/GenBank/DDBJ databases">
        <title>Multicomponent nature underlies the extraordinary mechanical properties of spider dragline silk.</title>
        <authorList>
            <person name="Kono N."/>
            <person name="Nakamura H."/>
            <person name="Mori M."/>
            <person name="Yoshida Y."/>
            <person name="Ohtoshi R."/>
            <person name="Malay A.D."/>
            <person name="Moran D.A.P."/>
            <person name="Tomita M."/>
            <person name="Numata K."/>
            <person name="Arakawa K."/>
        </authorList>
    </citation>
    <scope>NUCLEOTIDE SEQUENCE</scope>
</reference>
<accession>A0A8X6VY77</accession>
<evidence type="ECO:0000313" key="2">
    <source>
        <dbReference type="Proteomes" id="UP000887159"/>
    </source>
</evidence>
<protein>
    <submittedName>
        <fullName evidence="1">Uncharacterized protein</fullName>
    </submittedName>
</protein>
<sequence length="68" mass="7675">MVGKKLLVHKALGEAKNSVFHVETALSQAKCFQWDNGTDISCSQLDVASLHNWPTLSHYRDFHYDPST</sequence>
<dbReference type="EMBL" id="BMAU01021369">
    <property type="protein sequence ID" value="GFY24758.1"/>
    <property type="molecule type" value="Genomic_DNA"/>
</dbReference>
<gene>
    <name evidence="1" type="ORF">TNCV_1018041</name>
</gene>
<name>A0A8X6VY77_TRICX</name>
<evidence type="ECO:0000313" key="1">
    <source>
        <dbReference type="EMBL" id="GFY24758.1"/>
    </source>
</evidence>